<gene>
    <name evidence="3 4 5 6 7" type="primary">ECD</name>
</gene>
<dbReference type="PANTHER" id="PTHR13060:SF0">
    <property type="entry name" value="PROTEIN ECDYSONELESS HOMOLOG"/>
    <property type="match status" value="1"/>
</dbReference>
<dbReference type="RefSeq" id="XP_054838520.1">
    <property type="nucleotide sequence ID" value="XM_054982545.1"/>
</dbReference>
<evidence type="ECO:0000256" key="1">
    <source>
        <dbReference type="SAM" id="MobiDB-lite"/>
    </source>
</evidence>
<evidence type="ECO:0000313" key="2">
    <source>
        <dbReference type="Proteomes" id="UP001190640"/>
    </source>
</evidence>
<dbReference type="Proteomes" id="UP001190640">
    <property type="component" value="Chromosome 6"/>
</dbReference>
<dbReference type="RefSeq" id="XP_054838519.1">
    <property type="nucleotide sequence ID" value="XM_054982544.1"/>
</dbReference>
<dbReference type="AlphaFoldDB" id="A0AA97L166"/>
<dbReference type="GeneID" id="129331894"/>
<evidence type="ECO:0000313" key="7">
    <source>
        <dbReference type="RefSeq" id="XP_054838523.1"/>
    </source>
</evidence>
<accession>A0AA97L166</accession>
<dbReference type="GO" id="GO:0005634">
    <property type="term" value="C:nucleus"/>
    <property type="evidence" value="ECO:0007669"/>
    <property type="project" value="TreeGrafter"/>
</dbReference>
<dbReference type="RefSeq" id="XP_054838523.1">
    <property type="nucleotide sequence ID" value="XM_054982548.1"/>
</dbReference>
<dbReference type="PANTHER" id="PTHR13060">
    <property type="entry name" value="SGT1 PROTEIN HSGT1 SUPPRESSOR OF GCR2"/>
    <property type="match status" value="1"/>
</dbReference>
<reference evidence="3 4" key="1">
    <citation type="submission" date="2025-04" db="UniProtKB">
        <authorList>
            <consortium name="RefSeq"/>
        </authorList>
    </citation>
    <scope>IDENTIFICATION</scope>
    <source>
        <tissue evidence="3 4">Blood</tissue>
    </source>
</reference>
<feature type="region of interest" description="Disordered" evidence="1">
    <location>
        <begin position="433"/>
        <end position="452"/>
    </location>
</feature>
<dbReference type="Pfam" id="PF07093">
    <property type="entry name" value="SGT1"/>
    <property type="match status" value="1"/>
</dbReference>
<proteinExistence type="predicted"/>
<sequence length="643" mass="72072">MVLIKRMERELCLATVEDAVRYQLFLLTHKQEASEHHQEILQSYIEKILAQFAPILVSYIWQNQPFNLKYKPAKGDIPAHIGGLTKFGDNIEDEWFIVYLIKEITKEFPELAARVDDNDGEFLLIEAADYLPKWLNPDSSINRVFMHCGELCIIPPLNVPEKETLLPVTSPTVLQALKLLSTHSGDFVAAKSIRAAIDKRIRGYPEKTQACLHRAHCYLPIGIAAVLKQNPGLVSAAVQAFYLRDPIDLKACRIFKTFLPETRTMISVTFTKCLYAQLVQQSFVPDKRSGYSLPPPSHPDYKAYDLGMKLAHGFEILCSKCSSTFPDSRKSALNDPLWDNFLSSLKKNDYFKGELEGSSQYLHKLLMAENYFQQTVINPQCSVVRSPGEEILSILKATNLDDFGKDACSLPPEDDEDWLEITPDGLEKILKEAKGTSESASTSKEEEQSYDLSEVTQSMKAFMSKVSTHEGAEIPWTSSEAHVTFDVDSFTNALDRILGSSSEELDSDDLEEEEEFEFLDSDEAFELKTDNQEETQDEAVGSLKSYMDEMDNELASTNIGKSFTTQQRTVDSGNMYSSQDTDSNLKDDFGAEAADLTPVDIDLNLVSNLLQSYNAQVGLAGPASNILQSMGVRLPENTDHKPH</sequence>
<name>A0AA97L166_EUBMA</name>
<evidence type="ECO:0000313" key="3">
    <source>
        <dbReference type="RefSeq" id="XP_054838519.1"/>
    </source>
</evidence>
<evidence type="ECO:0000313" key="6">
    <source>
        <dbReference type="RefSeq" id="XP_054838522.1"/>
    </source>
</evidence>
<evidence type="ECO:0000313" key="5">
    <source>
        <dbReference type="RefSeq" id="XP_054838521.1"/>
    </source>
</evidence>
<dbReference type="CTD" id="11319"/>
<organism evidence="2 3">
    <name type="scientific">Eublepharis macularius</name>
    <name type="common">Leopard gecko</name>
    <name type="synonym">Cyrtodactylus macularius</name>
    <dbReference type="NCBI Taxonomy" id="481883"/>
    <lineage>
        <taxon>Eukaryota</taxon>
        <taxon>Metazoa</taxon>
        <taxon>Chordata</taxon>
        <taxon>Craniata</taxon>
        <taxon>Vertebrata</taxon>
        <taxon>Euteleostomi</taxon>
        <taxon>Lepidosauria</taxon>
        <taxon>Squamata</taxon>
        <taxon>Bifurcata</taxon>
        <taxon>Gekkota</taxon>
        <taxon>Eublepharidae</taxon>
        <taxon>Eublepharinae</taxon>
        <taxon>Eublepharis</taxon>
    </lineage>
</organism>
<dbReference type="RefSeq" id="XP_054838522.1">
    <property type="nucleotide sequence ID" value="XM_054982547.1"/>
</dbReference>
<protein>
    <submittedName>
        <fullName evidence="3 4">Protein ecdysoneless homolog isoform X1</fullName>
    </submittedName>
</protein>
<feature type="region of interest" description="Disordered" evidence="1">
    <location>
        <begin position="557"/>
        <end position="583"/>
    </location>
</feature>
<evidence type="ECO:0000313" key="4">
    <source>
        <dbReference type="RefSeq" id="XP_054838520.1"/>
    </source>
</evidence>
<keyword evidence="2" id="KW-1185">Reference proteome</keyword>
<dbReference type="KEGG" id="emc:129331894"/>
<feature type="compositionally biased region" description="Polar residues" evidence="1">
    <location>
        <begin position="557"/>
        <end position="582"/>
    </location>
</feature>
<dbReference type="RefSeq" id="XP_054838521.1">
    <property type="nucleotide sequence ID" value="XM_054982546.1"/>
</dbReference>
<dbReference type="InterPro" id="IPR010770">
    <property type="entry name" value="Ecd"/>
</dbReference>